<accession>A0A6N3F3Y6</accession>
<dbReference type="Pfam" id="PF06725">
    <property type="entry name" value="3D"/>
    <property type="match status" value="1"/>
</dbReference>
<proteinExistence type="predicted"/>
<dbReference type="Pfam" id="PF08239">
    <property type="entry name" value="SH3_3"/>
    <property type="match status" value="1"/>
</dbReference>
<dbReference type="GO" id="GO:0019867">
    <property type="term" value="C:outer membrane"/>
    <property type="evidence" value="ECO:0007669"/>
    <property type="project" value="InterPro"/>
</dbReference>
<dbReference type="SUPFAM" id="SSF50044">
    <property type="entry name" value="SH3-domain"/>
    <property type="match status" value="1"/>
</dbReference>
<protein>
    <submittedName>
        <fullName evidence="4">Cell wall-binding protein YocH</fullName>
    </submittedName>
</protein>
<dbReference type="InterPro" id="IPR036028">
    <property type="entry name" value="SH3-like_dom_sf"/>
</dbReference>
<dbReference type="PROSITE" id="PS51781">
    <property type="entry name" value="SH3B"/>
    <property type="match status" value="1"/>
</dbReference>
<dbReference type="InterPro" id="IPR051933">
    <property type="entry name" value="Resuscitation_pf_RpfB"/>
</dbReference>
<dbReference type="CDD" id="cd14667">
    <property type="entry name" value="3D_containing_proteins"/>
    <property type="match status" value="1"/>
</dbReference>
<dbReference type="Gene3D" id="2.30.30.40">
    <property type="entry name" value="SH3 Domains"/>
    <property type="match status" value="1"/>
</dbReference>
<feature type="chain" id="PRO_5026932330" evidence="2">
    <location>
        <begin position="28"/>
        <end position="195"/>
    </location>
</feature>
<dbReference type="SMART" id="SM00287">
    <property type="entry name" value="SH3b"/>
    <property type="match status" value="1"/>
</dbReference>
<feature type="signal peptide" evidence="2">
    <location>
        <begin position="1"/>
        <end position="27"/>
    </location>
</feature>
<reference evidence="4" key="1">
    <citation type="submission" date="2019-11" db="EMBL/GenBank/DDBJ databases">
        <authorList>
            <person name="Feng L."/>
        </authorList>
    </citation>
    <scope>NUCLEOTIDE SEQUENCE</scope>
    <source>
        <strain evidence="4">IbartlettiiLFYP30</strain>
    </source>
</reference>
<dbReference type="Gene3D" id="2.40.40.10">
    <property type="entry name" value="RlpA-like domain"/>
    <property type="match status" value="1"/>
</dbReference>
<dbReference type="RefSeq" id="WP_022072287.1">
    <property type="nucleotide sequence ID" value="NZ_BAABYO010000001.1"/>
</dbReference>
<dbReference type="InterPro" id="IPR003646">
    <property type="entry name" value="SH3-like_bac-type"/>
</dbReference>
<dbReference type="SUPFAM" id="SSF50685">
    <property type="entry name" value="Barwin-like endoglucanases"/>
    <property type="match status" value="1"/>
</dbReference>
<dbReference type="EMBL" id="CACRUE010000039">
    <property type="protein sequence ID" value="VYU46808.1"/>
    <property type="molecule type" value="Genomic_DNA"/>
</dbReference>
<name>A0A6N3F3Y6_9FIRM</name>
<organism evidence="4">
    <name type="scientific">Intestinibacter bartlettii</name>
    <dbReference type="NCBI Taxonomy" id="261299"/>
    <lineage>
        <taxon>Bacteria</taxon>
        <taxon>Bacillati</taxon>
        <taxon>Bacillota</taxon>
        <taxon>Clostridia</taxon>
        <taxon>Peptostreptococcales</taxon>
        <taxon>Peptostreptococcaceae</taxon>
        <taxon>Intestinibacter</taxon>
    </lineage>
</organism>
<dbReference type="InterPro" id="IPR036908">
    <property type="entry name" value="RlpA-like_sf"/>
</dbReference>
<evidence type="ECO:0000313" key="4">
    <source>
        <dbReference type="EMBL" id="VYU46808.1"/>
    </source>
</evidence>
<feature type="domain" description="SH3b" evidence="3">
    <location>
        <begin position="26"/>
        <end position="91"/>
    </location>
</feature>
<dbReference type="GO" id="GO:0009254">
    <property type="term" value="P:peptidoglycan turnover"/>
    <property type="evidence" value="ECO:0007669"/>
    <property type="project" value="InterPro"/>
</dbReference>
<sequence length="195" mass="21416">MFKKFTKTVAILGAIMITLGVTTPAQAASCGTGKTTATVNVRTGASTKYRKIGKLSKGKKVNLYTTKNGWYKIKFNGKYGWVSKKYVSKSSYSSGEESSNSIKGYKVKKSLRVRAVAYSSGTHTALGTKLRYGVIAVDPKVIPYRTKVYIKELDRVFVAEDCGGGIKGKIIDIYMPSEAQCNRWGSRNITIQILK</sequence>
<evidence type="ECO:0000256" key="1">
    <source>
        <dbReference type="ARBA" id="ARBA00022729"/>
    </source>
</evidence>
<dbReference type="GO" id="GO:0004553">
    <property type="term" value="F:hydrolase activity, hydrolyzing O-glycosyl compounds"/>
    <property type="evidence" value="ECO:0007669"/>
    <property type="project" value="InterPro"/>
</dbReference>
<dbReference type="InterPro" id="IPR059180">
    <property type="entry name" value="3D_YorM"/>
</dbReference>
<gene>
    <name evidence="4" type="primary">yocH_2</name>
    <name evidence="4" type="ORF">IBLFYP30_02799</name>
</gene>
<dbReference type="InterPro" id="IPR010611">
    <property type="entry name" value="3D_dom"/>
</dbReference>
<keyword evidence="1 2" id="KW-0732">Signal</keyword>
<evidence type="ECO:0000259" key="3">
    <source>
        <dbReference type="PROSITE" id="PS51781"/>
    </source>
</evidence>
<dbReference type="PANTHER" id="PTHR39160:SF4">
    <property type="entry name" value="RESUSCITATION-PROMOTING FACTOR RPFB"/>
    <property type="match status" value="1"/>
</dbReference>
<evidence type="ECO:0000256" key="2">
    <source>
        <dbReference type="SAM" id="SignalP"/>
    </source>
</evidence>
<dbReference type="PANTHER" id="PTHR39160">
    <property type="entry name" value="CELL WALL-BINDING PROTEIN YOCH"/>
    <property type="match status" value="1"/>
</dbReference>
<dbReference type="AlphaFoldDB" id="A0A6N3F3Y6"/>